<sequence length="94" mass="10097">MNALLENKKAIVALVVLVLGFFIYSMVVGPQKTPTAGETSPGEDLVKTAEKLSSINFDQALFKTSGYKSLIDWSPAVPAQPTGRANPFEVIGRD</sequence>
<organism evidence="1 2">
    <name type="scientific">Candidatus Zambryskibacteria bacterium RIFCSPHIGHO2_02_FULL_43_37</name>
    <dbReference type="NCBI Taxonomy" id="1802749"/>
    <lineage>
        <taxon>Bacteria</taxon>
        <taxon>Candidatus Zambryskiibacteriota</taxon>
    </lineage>
</organism>
<protein>
    <submittedName>
        <fullName evidence="1">Uncharacterized protein</fullName>
    </submittedName>
</protein>
<accession>A0A1G2TIH1</accession>
<dbReference type="AlphaFoldDB" id="A0A1G2TIH1"/>
<reference evidence="1 2" key="1">
    <citation type="journal article" date="2016" name="Nat. Commun.">
        <title>Thousands of microbial genomes shed light on interconnected biogeochemical processes in an aquifer system.</title>
        <authorList>
            <person name="Anantharaman K."/>
            <person name="Brown C.T."/>
            <person name="Hug L.A."/>
            <person name="Sharon I."/>
            <person name="Castelle C.J."/>
            <person name="Probst A.J."/>
            <person name="Thomas B.C."/>
            <person name="Singh A."/>
            <person name="Wilkins M.J."/>
            <person name="Karaoz U."/>
            <person name="Brodie E.L."/>
            <person name="Williams K.H."/>
            <person name="Hubbard S.S."/>
            <person name="Banfield J.F."/>
        </authorList>
    </citation>
    <scope>NUCLEOTIDE SEQUENCE [LARGE SCALE GENOMIC DNA]</scope>
</reference>
<name>A0A1G2TIH1_9BACT</name>
<proteinExistence type="predicted"/>
<comment type="caution">
    <text evidence="1">The sequence shown here is derived from an EMBL/GenBank/DDBJ whole genome shotgun (WGS) entry which is preliminary data.</text>
</comment>
<evidence type="ECO:0000313" key="1">
    <source>
        <dbReference type="EMBL" id="OHA96469.1"/>
    </source>
</evidence>
<gene>
    <name evidence="1" type="ORF">A3D49_01110</name>
</gene>
<dbReference type="Proteomes" id="UP000177279">
    <property type="component" value="Unassembled WGS sequence"/>
</dbReference>
<evidence type="ECO:0000313" key="2">
    <source>
        <dbReference type="Proteomes" id="UP000177279"/>
    </source>
</evidence>
<dbReference type="EMBL" id="MHVS01000005">
    <property type="protein sequence ID" value="OHA96469.1"/>
    <property type="molecule type" value="Genomic_DNA"/>
</dbReference>